<proteinExistence type="predicted"/>
<sequence>MDPRFQKCIKEALELRDQTREEIQALHSNIDYVIERVISETPGLNPYQRGNVLWLLVKCRHAYTKECRDIHDELDVNEAMDPSSYSEGQREAEAHGKQKAAMGKLIQRYKKVLTVHANLSEGDQAFIHGRFINYRRNLNAIPGGYKTGLKNVVYNTFSREDADKFIHVYDYGLDITYGDDTHQFHQFYMSDLW</sequence>
<keyword evidence="2" id="KW-1185">Reference proteome</keyword>
<dbReference type="VEuPathDB" id="FungiDB:DIURU_000721"/>
<name>A0A642UWT4_DIURU</name>
<dbReference type="RefSeq" id="XP_034014388.1">
    <property type="nucleotide sequence ID" value="XM_034159001.1"/>
</dbReference>
<evidence type="ECO:0000313" key="2">
    <source>
        <dbReference type="Proteomes" id="UP000449547"/>
    </source>
</evidence>
<gene>
    <name evidence="1" type="ORF">DIURU_000721</name>
</gene>
<dbReference type="EMBL" id="SWFT01000027">
    <property type="protein sequence ID" value="KAA8907037.1"/>
    <property type="molecule type" value="Genomic_DNA"/>
</dbReference>
<organism evidence="1 2">
    <name type="scientific">Diutina rugosa</name>
    <name type="common">Yeast</name>
    <name type="synonym">Candida rugosa</name>
    <dbReference type="NCBI Taxonomy" id="5481"/>
    <lineage>
        <taxon>Eukaryota</taxon>
        <taxon>Fungi</taxon>
        <taxon>Dikarya</taxon>
        <taxon>Ascomycota</taxon>
        <taxon>Saccharomycotina</taxon>
        <taxon>Pichiomycetes</taxon>
        <taxon>Debaryomycetaceae</taxon>
        <taxon>Diutina</taxon>
    </lineage>
</organism>
<comment type="caution">
    <text evidence="1">The sequence shown here is derived from an EMBL/GenBank/DDBJ whole genome shotgun (WGS) entry which is preliminary data.</text>
</comment>
<evidence type="ECO:0000313" key="1">
    <source>
        <dbReference type="EMBL" id="KAA8907037.1"/>
    </source>
</evidence>
<accession>A0A642UWT4</accession>
<dbReference type="AlphaFoldDB" id="A0A642UWT4"/>
<protein>
    <submittedName>
        <fullName evidence="1">Uncharacterized protein</fullName>
    </submittedName>
</protein>
<dbReference type="Proteomes" id="UP000449547">
    <property type="component" value="Unassembled WGS sequence"/>
</dbReference>
<dbReference type="GeneID" id="54779374"/>
<reference evidence="1 2" key="1">
    <citation type="submission" date="2019-07" db="EMBL/GenBank/DDBJ databases">
        <title>Genome assembly of two rare yeast pathogens: Diutina rugosa and Trichomonascus ciferrii.</title>
        <authorList>
            <person name="Mixao V."/>
            <person name="Saus E."/>
            <person name="Hansen A."/>
            <person name="Lass-Flor C."/>
            <person name="Gabaldon T."/>
        </authorList>
    </citation>
    <scope>NUCLEOTIDE SEQUENCE [LARGE SCALE GENOMIC DNA]</scope>
    <source>
        <strain evidence="1 2">CBS 613</strain>
    </source>
</reference>